<dbReference type="InterPro" id="IPR013320">
    <property type="entry name" value="ConA-like_dom_sf"/>
</dbReference>
<accession>A0A518CHQ6</accession>
<dbReference type="Proteomes" id="UP000317178">
    <property type="component" value="Chromosome"/>
</dbReference>
<dbReference type="EMBL" id="CP036281">
    <property type="protein sequence ID" value="QDU78757.1"/>
    <property type="molecule type" value="Genomic_DNA"/>
</dbReference>
<evidence type="ECO:0000313" key="1">
    <source>
        <dbReference type="EMBL" id="QDU78757.1"/>
    </source>
</evidence>
<organism evidence="1 2">
    <name type="scientific">Polystyrenella longa</name>
    <dbReference type="NCBI Taxonomy" id="2528007"/>
    <lineage>
        <taxon>Bacteria</taxon>
        <taxon>Pseudomonadati</taxon>
        <taxon>Planctomycetota</taxon>
        <taxon>Planctomycetia</taxon>
        <taxon>Planctomycetales</taxon>
        <taxon>Planctomycetaceae</taxon>
        <taxon>Polystyrenella</taxon>
    </lineage>
</organism>
<gene>
    <name evidence="1" type="ORF">Pla110_04610</name>
</gene>
<protein>
    <recommendedName>
        <fullName evidence="3">3-keto-disaccharide hydrolase domain-containing protein</fullName>
    </recommendedName>
</protein>
<evidence type="ECO:0008006" key="3">
    <source>
        <dbReference type="Google" id="ProtNLM"/>
    </source>
</evidence>
<dbReference type="AlphaFoldDB" id="A0A518CHQ6"/>
<dbReference type="KEGG" id="plon:Pla110_04610"/>
<keyword evidence="2" id="KW-1185">Reference proteome</keyword>
<reference evidence="1 2" key="1">
    <citation type="submission" date="2019-02" db="EMBL/GenBank/DDBJ databases">
        <title>Deep-cultivation of Planctomycetes and their phenomic and genomic characterization uncovers novel biology.</title>
        <authorList>
            <person name="Wiegand S."/>
            <person name="Jogler M."/>
            <person name="Boedeker C."/>
            <person name="Pinto D."/>
            <person name="Vollmers J."/>
            <person name="Rivas-Marin E."/>
            <person name="Kohn T."/>
            <person name="Peeters S.H."/>
            <person name="Heuer A."/>
            <person name="Rast P."/>
            <person name="Oberbeckmann S."/>
            <person name="Bunk B."/>
            <person name="Jeske O."/>
            <person name="Meyerdierks A."/>
            <person name="Storesund J.E."/>
            <person name="Kallscheuer N."/>
            <person name="Luecker S."/>
            <person name="Lage O.M."/>
            <person name="Pohl T."/>
            <person name="Merkel B.J."/>
            <person name="Hornburger P."/>
            <person name="Mueller R.-W."/>
            <person name="Bruemmer F."/>
            <person name="Labrenz M."/>
            <person name="Spormann A.M."/>
            <person name="Op den Camp H."/>
            <person name="Overmann J."/>
            <person name="Amann R."/>
            <person name="Jetten M.S.M."/>
            <person name="Mascher T."/>
            <person name="Medema M.H."/>
            <person name="Devos D.P."/>
            <person name="Kaster A.-K."/>
            <person name="Ovreas L."/>
            <person name="Rohde M."/>
            <person name="Galperin M.Y."/>
            <person name="Jogler C."/>
        </authorList>
    </citation>
    <scope>NUCLEOTIDE SEQUENCE [LARGE SCALE GENOMIC DNA]</scope>
    <source>
        <strain evidence="1 2">Pla110</strain>
    </source>
</reference>
<name>A0A518CHQ6_9PLAN</name>
<dbReference type="RefSeq" id="WP_144992760.1">
    <property type="nucleotide sequence ID" value="NZ_CP036281.1"/>
</dbReference>
<evidence type="ECO:0000313" key="2">
    <source>
        <dbReference type="Proteomes" id="UP000317178"/>
    </source>
</evidence>
<dbReference type="Gene3D" id="2.60.120.560">
    <property type="entry name" value="Exo-inulinase, domain 1"/>
    <property type="match status" value="1"/>
</dbReference>
<dbReference type="SUPFAM" id="SSF49899">
    <property type="entry name" value="Concanavalin A-like lectins/glucanases"/>
    <property type="match status" value="1"/>
</dbReference>
<proteinExistence type="predicted"/>
<sequence>MLDRLTLNGLWQKKTDGRGISSRKFAAGVNSHAYQLETLEPKLMLSGSHFFGPQTTVDEDFEDGTADDFTVNDPDLWSVVPDANGNMVYQTNGQEFKGLATAVIDVPGRLNKKFTISADVRAVGGLNRWLDGFIVFDYQSDTDFKFAGFFAGQNQWVIGHFDGDFSERIAQVDLDETGEGSIDPNKTYHLDVVVKNKKVQLLVDGEEVLDAKFKGRDKLNDGKVGMMTYNTVTQFDNFTVQEKPSGFGHHFRSFLNIFKNDDLFNLCDNSGWGHSRWRR</sequence>